<evidence type="ECO:0000313" key="2">
    <source>
        <dbReference type="Proteomes" id="UP000554482"/>
    </source>
</evidence>
<organism evidence="1 2">
    <name type="scientific">Thalictrum thalictroides</name>
    <name type="common">Rue-anemone</name>
    <name type="synonym">Anemone thalictroides</name>
    <dbReference type="NCBI Taxonomy" id="46969"/>
    <lineage>
        <taxon>Eukaryota</taxon>
        <taxon>Viridiplantae</taxon>
        <taxon>Streptophyta</taxon>
        <taxon>Embryophyta</taxon>
        <taxon>Tracheophyta</taxon>
        <taxon>Spermatophyta</taxon>
        <taxon>Magnoliopsida</taxon>
        <taxon>Ranunculales</taxon>
        <taxon>Ranunculaceae</taxon>
        <taxon>Thalictroideae</taxon>
        <taxon>Thalictrum</taxon>
    </lineage>
</organism>
<keyword evidence="2" id="KW-1185">Reference proteome</keyword>
<dbReference type="Proteomes" id="UP000554482">
    <property type="component" value="Unassembled WGS sequence"/>
</dbReference>
<proteinExistence type="predicted"/>
<comment type="caution">
    <text evidence="1">The sequence shown here is derived from an EMBL/GenBank/DDBJ whole genome shotgun (WGS) entry which is preliminary data.</text>
</comment>
<accession>A0A7J6V7X2</accession>
<dbReference type="AlphaFoldDB" id="A0A7J6V7X2"/>
<protein>
    <submittedName>
        <fullName evidence="1">Uncharacterized protein</fullName>
    </submittedName>
</protein>
<dbReference type="EMBL" id="JABWDY010037655">
    <property type="protein sequence ID" value="KAF5180275.1"/>
    <property type="molecule type" value="Genomic_DNA"/>
</dbReference>
<gene>
    <name evidence="1" type="ORF">FRX31_030130</name>
</gene>
<name>A0A7J6V7X2_THATH</name>
<evidence type="ECO:0000313" key="1">
    <source>
        <dbReference type="EMBL" id="KAF5180275.1"/>
    </source>
</evidence>
<sequence>MGVSNRDTAWERRKKTARLPEYKKAKIISFNFNLLVVNRSVESAYSIKRLLLSLSHINGRSFSALLVSVSKAALSIGGVNIGELQIYISVHCPEVLLISSFCLVLGKLTQLGEQSHKTATLLPNSLGI</sequence>
<reference evidence="1 2" key="1">
    <citation type="submission" date="2020-06" db="EMBL/GenBank/DDBJ databases">
        <title>Transcriptomic and genomic resources for Thalictrum thalictroides and T. hernandezii: Facilitating candidate gene discovery in an emerging model plant lineage.</title>
        <authorList>
            <person name="Arias T."/>
            <person name="Riano-Pachon D.M."/>
            <person name="Di Stilio V.S."/>
        </authorList>
    </citation>
    <scope>NUCLEOTIDE SEQUENCE [LARGE SCALE GENOMIC DNA]</scope>
    <source>
        <strain evidence="2">cv. WT478/WT964</strain>
        <tissue evidence="1">Leaves</tissue>
    </source>
</reference>